<evidence type="ECO:0000259" key="9">
    <source>
        <dbReference type="Pfam" id="PF21082"/>
    </source>
</evidence>
<evidence type="ECO:0000313" key="10">
    <source>
        <dbReference type="EMBL" id="MBW8684753.1"/>
    </source>
</evidence>
<dbReference type="InterPro" id="IPR023408">
    <property type="entry name" value="MscS_beta-dom_sf"/>
</dbReference>
<comment type="caution">
    <text evidence="10">The sequence shown here is derived from an EMBL/GenBank/DDBJ whole genome shotgun (WGS) entry which is preliminary data.</text>
</comment>
<reference evidence="10 11" key="1">
    <citation type="submission" date="2021-08" db="EMBL/GenBank/DDBJ databases">
        <title>The genome sequence of Chitinophaga sp. B61.</title>
        <authorList>
            <person name="Zhang X."/>
        </authorList>
    </citation>
    <scope>NUCLEOTIDE SEQUENCE [LARGE SCALE GENOMIC DNA]</scope>
    <source>
        <strain evidence="10 11">B61</strain>
    </source>
</reference>
<dbReference type="Proteomes" id="UP000812961">
    <property type="component" value="Unassembled WGS sequence"/>
</dbReference>
<feature type="transmembrane region" description="Helical" evidence="7">
    <location>
        <begin position="406"/>
        <end position="433"/>
    </location>
</feature>
<evidence type="ECO:0000256" key="1">
    <source>
        <dbReference type="ARBA" id="ARBA00004651"/>
    </source>
</evidence>
<dbReference type="SUPFAM" id="SSF82689">
    <property type="entry name" value="Mechanosensitive channel protein MscS (YggB), C-terminal domain"/>
    <property type="match status" value="1"/>
</dbReference>
<dbReference type="InterPro" id="IPR011066">
    <property type="entry name" value="MscS_channel_C_sf"/>
</dbReference>
<feature type="transmembrane region" description="Helical" evidence="7">
    <location>
        <begin position="374"/>
        <end position="394"/>
    </location>
</feature>
<sequence>MVYFKYSLISLLLLVVYYCRAQEPSSLVRIDSVAINEAVMVKEEQQKRIDSLVKVQLTEQLAAVSGNAARTRELEAQLRKISVSDSLRSIAQLEKLKALKKTATGYPVTLLHDTLFFIYTRTGSFNAKDRATAVSSKIDNLYKTPFFEPDSLTIVENEGYYDIVYNSAEVILSVGNLDGLWFGKSNAALAAEYLEVIKQTISKEREIHSFVNLLKRLGLVAIIITLLVIIVWFVNVIFRRINTFISGNKDRYLTFFRLKNTRIITANHLENLLIRVSFFAKIIVILLLVYLSLPLLFSIFPETESWTSTLIGWIIAPLRSSIRAIVDYLPDLFKVIVIYFVFKYLIRSVRYLFYEIKRGNIHLTGFHSDWAIPTFNILRFIMYAFMLVIVFPFLPGSGSPAFQGVSVFLGILISLGSSSATSNIVAGLVITYMRPFKVGDRVKIGEVVGDVTEKSMLVTRIKTIKNEDVTVPNSTVLSSSTVNYSSHTKNEHQGLIIHYNVTVGFDVPWQLVYKLLVESALRTVYVLQEPKPFVLQISLDDYYVSYQINAYTKEANKQAAIYSNLLENIQDVFKQNDIEILSPSYHVVREEGKEKDPI</sequence>
<dbReference type="SUPFAM" id="SSF50182">
    <property type="entry name" value="Sm-like ribonucleoproteins"/>
    <property type="match status" value="1"/>
</dbReference>
<feature type="domain" description="Mechanosensitive ion channel MscS" evidence="8">
    <location>
        <begin position="421"/>
        <end position="485"/>
    </location>
</feature>
<evidence type="ECO:0000256" key="5">
    <source>
        <dbReference type="ARBA" id="ARBA00022989"/>
    </source>
</evidence>
<feature type="transmembrane region" description="Helical" evidence="7">
    <location>
        <begin position="332"/>
        <end position="353"/>
    </location>
</feature>
<dbReference type="InterPro" id="IPR006685">
    <property type="entry name" value="MscS_channel_2nd"/>
</dbReference>
<feature type="transmembrane region" description="Helical" evidence="7">
    <location>
        <begin position="217"/>
        <end position="238"/>
    </location>
</feature>
<comment type="subcellular location">
    <subcellularLocation>
        <location evidence="1">Cell membrane</location>
        <topology evidence="1">Multi-pass membrane protein</topology>
    </subcellularLocation>
</comment>
<name>A0ABS7GAR7_9BACT</name>
<dbReference type="InterPro" id="IPR049278">
    <property type="entry name" value="MS_channel_C"/>
</dbReference>
<evidence type="ECO:0000256" key="7">
    <source>
        <dbReference type="SAM" id="Phobius"/>
    </source>
</evidence>
<organism evidence="10 11">
    <name type="scientific">Chitinophaga rhizophila</name>
    <dbReference type="NCBI Taxonomy" id="2866212"/>
    <lineage>
        <taxon>Bacteria</taxon>
        <taxon>Pseudomonadati</taxon>
        <taxon>Bacteroidota</taxon>
        <taxon>Chitinophagia</taxon>
        <taxon>Chitinophagales</taxon>
        <taxon>Chitinophagaceae</taxon>
        <taxon>Chitinophaga</taxon>
    </lineage>
</organism>
<dbReference type="Pfam" id="PF00924">
    <property type="entry name" value="MS_channel_2nd"/>
    <property type="match status" value="1"/>
</dbReference>
<keyword evidence="4 7" id="KW-0812">Transmembrane</keyword>
<comment type="similarity">
    <text evidence="2">Belongs to the MscS (TC 1.A.23) family.</text>
</comment>
<accession>A0ABS7GAR7</accession>
<evidence type="ECO:0000256" key="4">
    <source>
        <dbReference type="ARBA" id="ARBA00022692"/>
    </source>
</evidence>
<evidence type="ECO:0000313" key="11">
    <source>
        <dbReference type="Proteomes" id="UP000812961"/>
    </source>
</evidence>
<keyword evidence="11" id="KW-1185">Reference proteome</keyword>
<dbReference type="PANTHER" id="PTHR30221">
    <property type="entry name" value="SMALL-CONDUCTANCE MECHANOSENSITIVE CHANNEL"/>
    <property type="match status" value="1"/>
</dbReference>
<keyword evidence="5 7" id="KW-1133">Transmembrane helix</keyword>
<dbReference type="InterPro" id="IPR010920">
    <property type="entry name" value="LSM_dom_sf"/>
</dbReference>
<evidence type="ECO:0000256" key="2">
    <source>
        <dbReference type="ARBA" id="ARBA00008017"/>
    </source>
</evidence>
<dbReference type="EMBL" id="JAICCF010000002">
    <property type="protein sequence ID" value="MBW8684753.1"/>
    <property type="molecule type" value="Genomic_DNA"/>
</dbReference>
<evidence type="ECO:0000256" key="3">
    <source>
        <dbReference type="ARBA" id="ARBA00022475"/>
    </source>
</evidence>
<evidence type="ECO:0000256" key="6">
    <source>
        <dbReference type="ARBA" id="ARBA00023136"/>
    </source>
</evidence>
<gene>
    <name evidence="10" type="ORF">K1Y79_10470</name>
</gene>
<keyword evidence="3" id="KW-1003">Cell membrane</keyword>
<dbReference type="Gene3D" id="3.30.70.100">
    <property type="match status" value="1"/>
</dbReference>
<dbReference type="InterPro" id="IPR045275">
    <property type="entry name" value="MscS_archaea/bacteria_type"/>
</dbReference>
<evidence type="ECO:0000259" key="8">
    <source>
        <dbReference type="Pfam" id="PF00924"/>
    </source>
</evidence>
<keyword evidence="6 7" id="KW-0472">Membrane</keyword>
<feature type="transmembrane region" description="Helical" evidence="7">
    <location>
        <begin position="278"/>
        <end position="300"/>
    </location>
</feature>
<dbReference type="PANTHER" id="PTHR30221:SF18">
    <property type="entry name" value="SLL0590 PROTEIN"/>
    <property type="match status" value="1"/>
</dbReference>
<proteinExistence type="inferred from homology"/>
<feature type="domain" description="Mechanosensitive ion channel MscS C-terminal" evidence="9">
    <location>
        <begin position="499"/>
        <end position="580"/>
    </location>
</feature>
<dbReference type="Gene3D" id="2.30.30.60">
    <property type="match status" value="1"/>
</dbReference>
<dbReference type="Pfam" id="PF21082">
    <property type="entry name" value="MS_channel_3rd"/>
    <property type="match status" value="1"/>
</dbReference>
<dbReference type="RefSeq" id="WP_220249966.1">
    <property type="nucleotide sequence ID" value="NZ_JAICCF010000002.1"/>
</dbReference>
<protein>
    <submittedName>
        <fullName evidence="10">Mechanosensitive ion channel family protein</fullName>
    </submittedName>
</protein>